<dbReference type="Proteomes" id="UP000237983">
    <property type="component" value="Unassembled WGS sequence"/>
</dbReference>
<evidence type="ECO:0000259" key="7">
    <source>
        <dbReference type="SMART" id="SM00922"/>
    </source>
</evidence>
<dbReference type="GO" id="GO:0009234">
    <property type="term" value="P:menaquinone biosynthetic process"/>
    <property type="evidence" value="ECO:0007669"/>
    <property type="project" value="UniProtKB-UniRule"/>
</dbReference>
<evidence type="ECO:0000256" key="5">
    <source>
        <dbReference type="ARBA" id="ARBA00029491"/>
    </source>
</evidence>
<dbReference type="Pfam" id="PF13378">
    <property type="entry name" value="MR_MLE_C"/>
    <property type="match status" value="1"/>
</dbReference>
<dbReference type="SFLD" id="SFLDG00180">
    <property type="entry name" value="muconate_cycloisomerase"/>
    <property type="match status" value="1"/>
</dbReference>
<dbReference type="AlphaFoldDB" id="A0A2T0VA94"/>
<gene>
    <name evidence="8" type="ORF">B0I08_108158</name>
</gene>
<dbReference type="UniPathway" id="UPA01057">
    <property type="reaction ID" value="UER00165"/>
</dbReference>
<dbReference type="PANTHER" id="PTHR48073:SF5">
    <property type="entry name" value="O-SUCCINYLBENZOATE SYNTHASE"/>
    <property type="match status" value="1"/>
</dbReference>
<comment type="cofactor">
    <cofactor evidence="1">
        <name>a divalent metal cation</name>
        <dbReference type="ChEBI" id="CHEBI:60240"/>
    </cofactor>
</comment>
<dbReference type="InterPro" id="IPR036849">
    <property type="entry name" value="Enolase-like_C_sf"/>
</dbReference>
<keyword evidence="2" id="KW-0479">Metal-binding</keyword>
<organism evidence="8 9">
    <name type="scientific">Glaciihabitans tibetensis</name>
    <dbReference type="NCBI Taxonomy" id="1266600"/>
    <lineage>
        <taxon>Bacteria</taxon>
        <taxon>Bacillati</taxon>
        <taxon>Actinomycetota</taxon>
        <taxon>Actinomycetes</taxon>
        <taxon>Micrococcales</taxon>
        <taxon>Microbacteriaceae</taxon>
        <taxon>Glaciihabitans</taxon>
    </lineage>
</organism>
<protein>
    <recommendedName>
        <fullName evidence="5 6">o-succinylbenzoate synthase</fullName>
        <ecNumber evidence="5 6">4.2.1.113</ecNumber>
    </recommendedName>
</protein>
<dbReference type="GO" id="GO:0043748">
    <property type="term" value="F:O-succinylbenzoate synthase activity"/>
    <property type="evidence" value="ECO:0007669"/>
    <property type="project" value="UniProtKB-EC"/>
</dbReference>
<evidence type="ECO:0000256" key="4">
    <source>
        <dbReference type="ARBA" id="ARBA00023239"/>
    </source>
</evidence>
<dbReference type="Gene3D" id="3.30.390.10">
    <property type="entry name" value="Enolase-like, N-terminal domain"/>
    <property type="match status" value="1"/>
</dbReference>
<dbReference type="PANTHER" id="PTHR48073">
    <property type="entry name" value="O-SUCCINYLBENZOATE SYNTHASE-RELATED"/>
    <property type="match status" value="1"/>
</dbReference>
<comment type="caution">
    <text evidence="8">The sequence shown here is derived from an EMBL/GenBank/DDBJ whole genome shotgun (WGS) entry which is preliminary data.</text>
</comment>
<dbReference type="InterPro" id="IPR010197">
    <property type="entry name" value="OSBS/NAAAR"/>
</dbReference>
<dbReference type="GO" id="GO:0016854">
    <property type="term" value="F:racemase and epimerase activity"/>
    <property type="evidence" value="ECO:0007669"/>
    <property type="project" value="UniProtKB-ARBA"/>
</dbReference>
<evidence type="ECO:0000256" key="1">
    <source>
        <dbReference type="ARBA" id="ARBA00001968"/>
    </source>
</evidence>
<keyword evidence="4" id="KW-0456">Lyase</keyword>
<name>A0A2T0VA94_9MICO</name>
<evidence type="ECO:0000256" key="2">
    <source>
        <dbReference type="ARBA" id="ARBA00022723"/>
    </source>
</evidence>
<dbReference type="InterPro" id="IPR013341">
    <property type="entry name" value="Mandelate_racemase_N_dom"/>
</dbReference>
<sequence>MKIVGVSLFVTRLPLVHGFETSSHRKSHLDHILVRFTDESGAEGWGEIASATDPFYSSETVDTALLVAKKYIVPAIVGVEFETPAQLATTWARVRGHEFAKAGFDMAAWSLYSTVRNEPLATSLGGTRTEVAAGVSLGIEASIDALLEEVSRHVDAGYRRVKLKIKPGWDLEPVRAVRAAFPDQDVHVDANGIYSDTDATTALMRSLDEFGLSMIEQPYAPRNFVAHATLQARLDTPICLDEAVVDLDDIGTMVALGAGKILNIKVSRMGGLTVALAAHDLARDAGIPVWCGGMHEFGIGRAANVALSSLANFSYPSDVSASEKYYEKDVISPPVTAEDGMVTVPVAAGLGYTVLPDWIATNTISHEHYGVHA</sequence>
<accession>A0A2T0VA94</accession>
<evidence type="ECO:0000256" key="6">
    <source>
        <dbReference type="NCBIfam" id="TIGR01928"/>
    </source>
</evidence>
<reference evidence="8 9" key="1">
    <citation type="submission" date="2018-03" db="EMBL/GenBank/DDBJ databases">
        <title>Genomic Encyclopedia of Type Strains, Phase III (KMG-III): the genomes of soil and plant-associated and newly described type strains.</title>
        <authorList>
            <person name="Whitman W."/>
        </authorList>
    </citation>
    <scope>NUCLEOTIDE SEQUENCE [LARGE SCALE GENOMIC DNA]</scope>
    <source>
        <strain evidence="8 9">CGMCC 1.12484</strain>
    </source>
</reference>
<dbReference type="Pfam" id="PF02746">
    <property type="entry name" value="MR_MLE_N"/>
    <property type="match status" value="1"/>
</dbReference>
<keyword evidence="3" id="KW-0460">Magnesium</keyword>
<proteinExistence type="predicted"/>
<dbReference type="InterPro" id="IPR029017">
    <property type="entry name" value="Enolase-like_N"/>
</dbReference>
<dbReference type="SUPFAM" id="SSF51604">
    <property type="entry name" value="Enolase C-terminal domain-like"/>
    <property type="match status" value="1"/>
</dbReference>
<dbReference type="RefSeq" id="WP_106214237.1">
    <property type="nucleotide sequence ID" value="NZ_PVTL01000008.1"/>
</dbReference>
<evidence type="ECO:0000256" key="3">
    <source>
        <dbReference type="ARBA" id="ARBA00022842"/>
    </source>
</evidence>
<dbReference type="GO" id="GO:0046872">
    <property type="term" value="F:metal ion binding"/>
    <property type="evidence" value="ECO:0007669"/>
    <property type="project" value="UniProtKB-KW"/>
</dbReference>
<dbReference type="NCBIfam" id="TIGR01928">
    <property type="entry name" value="menC_lowGC_arch"/>
    <property type="match status" value="1"/>
</dbReference>
<dbReference type="OrthoDB" id="9774531at2"/>
<feature type="domain" description="Mandelate racemase/muconate lactonizing enzyme C-terminal" evidence="7">
    <location>
        <begin position="143"/>
        <end position="237"/>
    </location>
</feature>
<dbReference type="EMBL" id="PVTL01000008">
    <property type="protein sequence ID" value="PRY67071.1"/>
    <property type="molecule type" value="Genomic_DNA"/>
</dbReference>
<dbReference type="SUPFAM" id="SSF54826">
    <property type="entry name" value="Enolase N-terminal domain-like"/>
    <property type="match status" value="1"/>
</dbReference>
<evidence type="ECO:0000313" key="8">
    <source>
        <dbReference type="EMBL" id="PRY67071.1"/>
    </source>
</evidence>
<keyword evidence="9" id="KW-1185">Reference proteome</keyword>
<evidence type="ECO:0000313" key="9">
    <source>
        <dbReference type="Proteomes" id="UP000237983"/>
    </source>
</evidence>
<dbReference type="EC" id="4.2.1.113" evidence="5 6"/>
<dbReference type="InterPro" id="IPR013342">
    <property type="entry name" value="Mandelate_racemase_C"/>
</dbReference>
<dbReference type="Gene3D" id="3.20.20.120">
    <property type="entry name" value="Enolase-like C-terminal domain"/>
    <property type="match status" value="1"/>
</dbReference>
<dbReference type="SFLD" id="SFLDF00009">
    <property type="entry name" value="o-succinylbenzoate_synthase"/>
    <property type="match status" value="1"/>
</dbReference>
<dbReference type="SFLD" id="SFLDS00001">
    <property type="entry name" value="Enolase"/>
    <property type="match status" value="1"/>
</dbReference>
<dbReference type="InterPro" id="IPR029065">
    <property type="entry name" value="Enolase_C-like"/>
</dbReference>
<dbReference type="SMART" id="SM00922">
    <property type="entry name" value="MR_MLE"/>
    <property type="match status" value="1"/>
</dbReference>
<dbReference type="UniPathway" id="UPA00079"/>